<gene>
    <name evidence="4" type="ORF">ACG33_12215</name>
</gene>
<dbReference type="SUPFAM" id="SSF75620">
    <property type="entry name" value="Release factor"/>
    <property type="match status" value="1"/>
</dbReference>
<dbReference type="PATRIC" id="fig|465721.4.peg.2610"/>
<dbReference type="Proteomes" id="UP000070250">
    <property type="component" value="Chromosome"/>
</dbReference>
<organism evidence="4 5">
    <name type="scientific">Steroidobacter denitrificans</name>
    <dbReference type="NCBI Taxonomy" id="465721"/>
    <lineage>
        <taxon>Bacteria</taxon>
        <taxon>Pseudomonadati</taxon>
        <taxon>Pseudomonadota</taxon>
        <taxon>Gammaproteobacteria</taxon>
        <taxon>Steroidobacterales</taxon>
        <taxon>Steroidobacteraceae</taxon>
        <taxon>Steroidobacter</taxon>
    </lineage>
</organism>
<reference evidence="4 5" key="1">
    <citation type="submission" date="2015-06" db="EMBL/GenBank/DDBJ databases">
        <title>A Comprehensive Approach to Explore the Metabolic and Phylogenetic Diversity of Bacterial Steroid Degradation in the Environment: Testosterone as an Example.</title>
        <authorList>
            <person name="Yang F.-C."/>
            <person name="Chen Y.-L."/>
            <person name="Yu C.-P."/>
            <person name="Tang S.-L."/>
            <person name="Wang P.-H."/>
            <person name="Ismail W."/>
            <person name="Wang C.-H."/>
            <person name="Yang C.-Y."/>
            <person name="Chiang Y.-R."/>
        </authorList>
    </citation>
    <scope>NUCLEOTIDE SEQUENCE [LARGE SCALE GENOMIC DNA]</scope>
    <source>
        <strain evidence="4 5">DSM 18526</strain>
    </source>
</reference>
<dbReference type="GO" id="GO:0072344">
    <property type="term" value="P:rescue of stalled ribosome"/>
    <property type="evidence" value="ECO:0007669"/>
    <property type="project" value="TreeGrafter"/>
</dbReference>
<dbReference type="STRING" id="465721.ACG33_12215"/>
<dbReference type="PANTHER" id="PTHR47814">
    <property type="entry name" value="PEPTIDYL-TRNA HYDROLASE ARFB"/>
    <property type="match status" value="1"/>
</dbReference>
<evidence type="ECO:0000256" key="2">
    <source>
        <dbReference type="SAM" id="MobiDB-lite"/>
    </source>
</evidence>
<dbReference type="GO" id="GO:0043022">
    <property type="term" value="F:ribosome binding"/>
    <property type="evidence" value="ECO:0007669"/>
    <property type="project" value="TreeGrafter"/>
</dbReference>
<sequence length="133" mass="15237">MKIPEEAVELRFIRAGGPGGQNVNKVSSAVQLRCDLNAWPALPEAVRIRLRRLAGRRLTDEDVIVITAQRFRTQEHNKRDALERLSALVAQARIEPKPRKPTRPTRASRERRLESKQQRSQVKSGRARVRDLD</sequence>
<name>A0A127FDV4_STEDE</name>
<dbReference type="OrthoDB" id="9815709at2"/>
<dbReference type="FunFam" id="3.30.160.20:FF:000046">
    <property type="entry name" value="Peptidyl-tRNA hydrolase ICT1"/>
    <property type="match status" value="1"/>
</dbReference>
<proteinExistence type="inferred from homology"/>
<dbReference type="InterPro" id="IPR000352">
    <property type="entry name" value="Pep_chain_release_fac_I"/>
</dbReference>
<accession>A0A127FDV4</accession>
<evidence type="ECO:0000259" key="3">
    <source>
        <dbReference type="PROSITE" id="PS00745"/>
    </source>
</evidence>
<feature type="region of interest" description="Disordered" evidence="2">
    <location>
        <begin position="91"/>
        <end position="133"/>
    </location>
</feature>
<feature type="domain" description="Prokaryotic-type class I peptide chain release factors" evidence="3">
    <location>
        <begin position="14"/>
        <end position="30"/>
    </location>
</feature>
<dbReference type="EMBL" id="CP011971">
    <property type="protein sequence ID" value="AMN47849.1"/>
    <property type="molecule type" value="Genomic_DNA"/>
</dbReference>
<dbReference type="Gene3D" id="3.30.160.20">
    <property type="match status" value="1"/>
</dbReference>
<dbReference type="GO" id="GO:0003747">
    <property type="term" value="F:translation release factor activity"/>
    <property type="evidence" value="ECO:0007669"/>
    <property type="project" value="InterPro"/>
</dbReference>
<protein>
    <submittedName>
        <fullName evidence="4">Peptide chain release factor I</fullName>
    </submittedName>
</protein>
<dbReference type="PANTHER" id="PTHR47814:SF1">
    <property type="entry name" value="PEPTIDYL-TRNA HYDROLASE ARFB"/>
    <property type="match status" value="1"/>
</dbReference>
<dbReference type="GO" id="GO:0004045">
    <property type="term" value="F:peptidyl-tRNA hydrolase activity"/>
    <property type="evidence" value="ECO:0007669"/>
    <property type="project" value="TreeGrafter"/>
</dbReference>
<feature type="compositionally biased region" description="Basic and acidic residues" evidence="2">
    <location>
        <begin position="107"/>
        <end position="117"/>
    </location>
</feature>
<dbReference type="RefSeq" id="WP_066921556.1">
    <property type="nucleotide sequence ID" value="NZ_CP011971.1"/>
</dbReference>
<comment type="similarity">
    <text evidence="1">Belongs to the prokaryotic/mitochondrial release factor family.</text>
</comment>
<dbReference type="InterPro" id="IPR045853">
    <property type="entry name" value="Pep_chain_release_fac_I_sf"/>
</dbReference>
<dbReference type="PROSITE" id="PS00745">
    <property type="entry name" value="RF_PROK_I"/>
    <property type="match status" value="1"/>
</dbReference>
<dbReference type="NCBIfam" id="NF006718">
    <property type="entry name" value="PRK09256.1"/>
    <property type="match status" value="1"/>
</dbReference>
<dbReference type="Pfam" id="PF00472">
    <property type="entry name" value="RF-1"/>
    <property type="match status" value="1"/>
</dbReference>
<dbReference type="KEGG" id="sdf:ACG33_12215"/>
<evidence type="ECO:0000313" key="5">
    <source>
        <dbReference type="Proteomes" id="UP000070250"/>
    </source>
</evidence>
<keyword evidence="5" id="KW-1185">Reference proteome</keyword>
<evidence type="ECO:0000256" key="1">
    <source>
        <dbReference type="ARBA" id="ARBA00010835"/>
    </source>
</evidence>
<dbReference type="AlphaFoldDB" id="A0A127FDV4"/>
<evidence type="ECO:0000313" key="4">
    <source>
        <dbReference type="EMBL" id="AMN47849.1"/>
    </source>
</evidence>